<dbReference type="InterPro" id="IPR036397">
    <property type="entry name" value="RNaseH_sf"/>
</dbReference>
<dbReference type="InterPro" id="IPR052055">
    <property type="entry name" value="Hepadnavirus_pol/RT"/>
</dbReference>
<dbReference type="GO" id="GO:0009307">
    <property type="term" value="P:DNA restriction-modification system"/>
    <property type="evidence" value="ECO:0007669"/>
    <property type="project" value="InterPro"/>
</dbReference>
<dbReference type="CDD" id="cd09275">
    <property type="entry name" value="RNase_HI_RT_DIRS1"/>
    <property type="match status" value="1"/>
</dbReference>
<name>A0AAN8JE07_PATCE</name>
<dbReference type="EMBL" id="JAZGQO010000011">
    <property type="protein sequence ID" value="KAK6172774.1"/>
    <property type="molecule type" value="Genomic_DNA"/>
</dbReference>
<dbReference type="GO" id="GO:0003677">
    <property type="term" value="F:DNA binding"/>
    <property type="evidence" value="ECO:0007669"/>
    <property type="project" value="InterPro"/>
</dbReference>
<dbReference type="PANTHER" id="PTHR33050">
    <property type="entry name" value="REVERSE TRANSCRIPTASE DOMAIN-CONTAINING PROTEIN"/>
    <property type="match status" value="1"/>
</dbReference>
<dbReference type="InterPro" id="IPR043502">
    <property type="entry name" value="DNA/RNA_pol_sf"/>
</dbReference>
<gene>
    <name evidence="1" type="ORF">SNE40_016367</name>
</gene>
<dbReference type="AlphaFoldDB" id="A0AAN8JE07"/>
<dbReference type="GO" id="GO:0009007">
    <property type="term" value="F:site-specific DNA-methyltransferase (adenine-specific) activity"/>
    <property type="evidence" value="ECO:0007669"/>
    <property type="project" value="InterPro"/>
</dbReference>
<sequence>MFLDDGLGGANNFAEARKVSDVVRTDLIQCGFLISESKSQWCPQQNIQWLGLKWDFSKGNVYVSDSRIVKLIQDINMILDQIGQNELIKVRTVANIVGQVISMQPGIGKLALLRTRELHKVVNSRASWNAPVVVGQSAISELRFWQNSSNFNFGMSVKHKFEFDYNIFSDASGYGYGGYINESNQEFVGHWSVCESNQSSTWRELEAMKRVLFSCGRDLEGYTLRWYTDCKNVVSIVEKGSGNEILQSKSLEINKFCSEGDIKVIPVWMARECNQKADRLSRQSDKDDWQIDDFMFHKLDNMFGPHTFDRFSNEYNAKCCKFNSKVWCPYTSGVDAFSTSWSGENNWLVPPPHLVSSTIDKIINEQLKECTLVVPVWVSAPYWPKIHDGSSFLKYIVRQEMFSAKHIRKGYGKNGIFGSKKVEFNMIALKINCMT</sequence>
<evidence type="ECO:0008006" key="3">
    <source>
        <dbReference type="Google" id="ProtNLM"/>
    </source>
</evidence>
<dbReference type="SUPFAM" id="SSF56672">
    <property type="entry name" value="DNA/RNA polymerases"/>
    <property type="match status" value="1"/>
</dbReference>
<dbReference type="InterPro" id="IPR008593">
    <property type="entry name" value="Dam_MeTrfase"/>
</dbReference>
<dbReference type="PANTHER" id="PTHR33050:SF7">
    <property type="entry name" value="RIBONUCLEASE H"/>
    <property type="match status" value="1"/>
</dbReference>
<reference evidence="1 2" key="1">
    <citation type="submission" date="2024-01" db="EMBL/GenBank/DDBJ databases">
        <title>The genome of the rayed Mediterranean limpet Patella caerulea (Linnaeus, 1758).</title>
        <authorList>
            <person name="Anh-Thu Weber A."/>
            <person name="Halstead-Nussloch G."/>
        </authorList>
    </citation>
    <scope>NUCLEOTIDE SEQUENCE [LARGE SCALE GENOMIC DNA]</scope>
    <source>
        <strain evidence="1">AATW-2023a</strain>
        <tissue evidence="1">Whole specimen</tissue>
    </source>
</reference>
<protein>
    <recommendedName>
        <fullName evidence="3">RNase H type-1 domain-containing protein</fullName>
    </recommendedName>
</protein>
<dbReference type="Pfam" id="PF05869">
    <property type="entry name" value="Dam"/>
    <property type="match status" value="1"/>
</dbReference>
<organism evidence="1 2">
    <name type="scientific">Patella caerulea</name>
    <name type="common">Rayed Mediterranean limpet</name>
    <dbReference type="NCBI Taxonomy" id="87958"/>
    <lineage>
        <taxon>Eukaryota</taxon>
        <taxon>Metazoa</taxon>
        <taxon>Spiralia</taxon>
        <taxon>Lophotrochozoa</taxon>
        <taxon>Mollusca</taxon>
        <taxon>Gastropoda</taxon>
        <taxon>Patellogastropoda</taxon>
        <taxon>Patelloidea</taxon>
        <taxon>Patellidae</taxon>
        <taxon>Patella</taxon>
    </lineage>
</organism>
<proteinExistence type="predicted"/>
<evidence type="ECO:0000313" key="1">
    <source>
        <dbReference type="EMBL" id="KAK6172774.1"/>
    </source>
</evidence>
<comment type="caution">
    <text evidence="1">The sequence shown here is derived from an EMBL/GenBank/DDBJ whole genome shotgun (WGS) entry which is preliminary data.</text>
</comment>
<dbReference type="Proteomes" id="UP001347796">
    <property type="component" value="Unassembled WGS sequence"/>
</dbReference>
<keyword evidence="2" id="KW-1185">Reference proteome</keyword>
<accession>A0AAN8JE07</accession>
<dbReference type="Gene3D" id="3.30.420.10">
    <property type="entry name" value="Ribonuclease H-like superfamily/Ribonuclease H"/>
    <property type="match status" value="1"/>
</dbReference>
<evidence type="ECO:0000313" key="2">
    <source>
        <dbReference type="Proteomes" id="UP001347796"/>
    </source>
</evidence>